<dbReference type="AlphaFoldDB" id="A0AA39ZZM6"/>
<evidence type="ECO:0000313" key="1">
    <source>
        <dbReference type="EMBL" id="KAK0706572.1"/>
    </source>
</evidence>
<gene>
    <name evidence="1" type="ORF">B0T26DRAFT_727154</name>
</gene>
<dbReference type="EMBL" id="JAUIRO010000007">
    <property type="protein sequence ID" value="KAK0706572.1"/>
    <property type="molecule type" value="Genomic_DNA"/>
</dbReference>
<protein>
    <submittedName>
        <fullName evidence="1">Uncharacterized protein</fullName>
    </submittedName>
</protein>
<evidence type="ECO:0000313" key="2">
    <source>
        <dbReference type="Proteomes" id="UP001172101"/>
    </source>
</evidence>
<proteinExistence type="predicted"/>
<keyword evidence="2" id="KW-1185">Reference proteome</keyword>
<dbReference type="GeneID" id="85326119"/>
<sequence>MARRPVWVPHHHHGVECGCGWADGLVLLFFPWGFGRDVPASPPCPASCRNAQATIAPAAISGGTNTIQYRENKIRHQYVDEPSSVFLLVGVYGCVTGLQTSCIRLAGWK</sequence>
<reference evidence="1" key="1">
    <citation type="submission" date="2023-06" db="EMBL/GenBank/DDBJ databases">
        <title>Genome-scale phylogeny and comparative genomics of the fungal order Sordariales.</title>
        <authorList>
            <consortium name="Lawrence Berkeley National Laboratory"/>
            <person name="Hensen N."/>
            <person name="Bonometti L."/>
            <person name="Westerberg I."/>
            <person name="Brannstrom I.O."/>
            <person name="Guillou S."/>
            <person name="Cros-Aarteil S."/>
            <person name="Calhoun S."/>
            <person name="Haridas S."/>
            <person name="Kuo A."/>
            <person name="Mondo S."/>
            <person name="Pangilinan J."/>
            <person name="Riley R."/>
            <person name="LaButti K."/>
            <person name="Andreopoulos B."/>
            <person name="Lipzen A."/>
            <person name="Chen C."/>
            <person name="Yanf M."/>
            <person name="Daum C."/>
            <person name="Ng V."/>
            <person name="Clum A."/>
            <person name="Steindorff A."/>
            <person name="Ohm R."/>
            <person name="Martin F."/>
            <person name="Silar P."/>
            <person name="Natvig D."/>
            <person name="Lalanne C."/>
            <person name="Gautier V."/>
            <person name="Ament-velasquez S.L."/>
            <person name="Kruys A."/>
            <person name="Hutchinson M.I."/>
            <person name="Powell A.J."/>
            <person name="Barry K."/>
            <person name="Miller A.N."/>
            <person name="Grigoriev I.V."/>
            <person name="Debuchy R."/>
            <person name="Gladieux P."/>
            <person name="Thoren M.H."/>
            <person name="Johannesson H."/>
        </authorList>
    </citation>
    <scope>NUCLEOTIDE SEQUENCE</scope>
    <source>
        <strain evidence="1">SMH2392-1A</strain>
    </source>
</reference>
<dbReference type="Proteomes" id="UP001172101">
    <property type="component" value="Unassembled WGS sequence"/>
</dbReference>
<comment type="caution">
    <text evidence="1">The sequence shown here is derived from an EMBL/GenBank/DDBJ whole genome shotgun (WGS) entry which is preliminary data.</text>
</comment>
<dbReference type="RefSeq" id="XP_060291666.1">
    <property type="nucleotide sequence ID" value="XM_060442849.1"/>
</dbReference>
<organism evidence="1 2">
    <name type="scientific">Lasiosphaeria miniovina</name>
    <dbReference type="NCBI Taxonomy" id="1954250"/>
    <lineage>
        <taxon>Eukaryota</taxon>
        <taxon>Fungi</taxon>
        <taxon>Dikarya</taxon>
        <taxon>Ascomycota</taxon>
        <taxon>Pezizomycotina</taxon>
        <taxon>Sordariomycetes</taxon>
        <taxon>Sordariomycetidae</taxon>
        <taxon>Sordariales</taxon>
        <taxon>Lasiosphaeriaceae</taxon>
        <taxon>Lasiosphaeria</taxon>
    </lineage>
</organism>
<name>A0AA39ZZM6_9PEZI</name>
<accession>A0AA39ZZM6</accession>